<keyword evidence="2" id="KW-1185">Reference proteome</keyword>
<gene>
    <name evidence="1" type="ORF">SISSUDRAFT_1066523</name>
</gene>
<accession>A0A165Y7W8</accession>
<dbReference type="AlphaFoldDB" id="A0A165Y7W8"/>
<evidence type="ECO:0000313" key="2">
    <source>
        <dbReference type="Proteomes" id="UP000076798"/>
    </source>
</evidence>
<dbReference type="EMBL" id="KV428278">
    <property type="protein sequence ID" value="KZT32971.1"/>
    <property type="molecule type" value="Genomic_DNA"/>
</dbReference>
<sequence>MYLTSKPRCILEPSDVVKSSQRPGGSTTYVSALLSYNSPTVLIVLQDPRASCPPQAINGCNAIGSLCATRHIVDHRTRMMEARHSQILLFQKITFVNEVNPRSSVAFEGVLYVRIFDGFVPDRASVRSVLSFARASAPFRIHEDNESHPLALELTQRA</sequence>
<dbReference type="Proteomes" id="UP000076798">
    <property type="component" value="Unassembled WGS sequence"/>
</dbReference>
<reference evidence="1 2" key="1">
    <citation type="journal article" date="2016" name="Mol. Biol. Evol.">
        <title>Comparative Genomics of Early-Diverging Mushroom-Forming Fungi Provides Insights into the Origins of Lignocellulose Decay Capabilities.</title>
        <authorList>
            <person name="Nagy L.G."/>
            <person name="Riley R."/>
            <person name="Tritt A."/>
            <person name="Adam C."/>
            <person name="Daum C."/>
            <person name="Floudas D."/>
            <person name="Sun H."/>
            <person name="Yadav J.S."/>
            <person name="Pangilinan J."/>
            <person name="Larsson K.H."/>
            <person name="Matsuura K."/>
            <person name="Barry K."/>
            <person name="Labutti K."/>
            <person name="Kuo R."/>
            <person name="Ohm R.A."/>
            <person name="Bhattacharya S.S."/>
            <person name="Shirouzu T."/>
            <person name="Yoshinaga Y."/>
            <person name="Martin F.M."/>
            <person name="Grigoriev I.V."/>
            <person name="Hibbett D.S."/>
        </authorList>
    </citation>
    <scope>NUCLEOTIDE SEQUENCE [LARGE SCALE GENOMIC DNA]</scope>
    <source>
        <strain evidence="1 2">HHB10207 ss-3</strain>
    </source>
</reference>
<name>A0A165Y7W8_9AGAM</name>
<evidence type="ECO:0000313" key="1">
    <source>
        <dbReference type="EMBL" id="KZT32971.1"/>
    </source>
</evidence>
<protein>
    <submittedName>
        <fullName evidence="1">Uncharacterized protein</fullName>
    </submittedName>
</protein>
<proteinExistence type="predicted"/>
<organism evidence="1 2">
    <name type="scientific">Sistotremastrum suecicum HHB10207 ss-3</name>
    <dbReference type="NCBI Taxonomy" id="1314776"/>
    <lineage>
        <taxon>Eukaryota</taxon>
        <taxon>Fungi</taxon>
        <taxon>Dikarya</taxon>
        <taxon>Basidiomycota</taxon>
        <taxon>Agaricomycotina</taxon>
        <taxon>Agaricomycetes</taxon>
        <taxon>Sistotremastrales</taxon>
        <taxon>Sistotremastraceae</taxon>
        <taxon>Sistotremastrum</taxon>
    </lineage>
</organism>